<dbReference type="GeneID" id="34586561"/>
<evidence type="ECO:0000313" key="3">
    <source>
        <dbReference type="Proteomes" id="UP000185904"/>
    </source>
</evidence>
<dbReference type="Gene3D" id="3.90.1200.10">
    <property type="match status" value="1"/>
</dbReference>
<evidence type="ECO:0000313" key="2">
    <source>
        <dbReference type="EMBL" id="OAL37632.1"/>
    </source>
</evidence>
<comment type="caution">
    <text evidence="2">The sequence shown here is derived from an EMBL/GenBank/DDBJ whole genome shotgun (WGS) entry which is preliminary data.</text>
</comment>
<dbReference type="Proteomes" id="UP000185904">
    <property type="component" value="Unassembled WGS sequence"/>
</dbReference>
<evidence type="ECO:0000259" key="1">
    <source>
        <dbReference type="Pfam" id="PF01636"/>
    </source>
</evidence>
<dbReference type="SUPFAM" id="SSF56112">
    <property type="entry name" value="Protein kinase-like (PK-like)"/>
    <property type="match status" value="1"/>
</dbReference>
<dbReference type="InterPro" id="IPR011009">
    <property type="entry name" value="Kinase-like_dom_sf"/>
</dbReference>
<reference evidence="2 3" key="1">
    <citation type="submission" date="2016-03" db="EMBL/GenBank/DDBJ databases">
        <title>The draft genome sequence of Fonsecaea nubica causative agent of cutaneous subcutaneous infection in human host.</title>
        <authorList>
            <person name="Costa F."/>
            <person name="Sybren D.H."/>
            <person name="Raittz R.T."/>
            <person name="Weiss V.A."/>
            <person name="Leao A.C."/>
            <person name="Gomes R."/>
            <person name="De Souza E.M."/>
            <person name="Pedrosa F.O."/>
            <person name="Steffens M.B."/>
            <person name="Bombassaro A."/>
            <person name="Tadra-Sfeir M.Z."/>
            <person name="Moreno L.F."/>
            <person name="Najafzadeh M.J."/>
            <person name="Felipe M.S."/>
            <person name="Teixeira M."/>
            <person name="Sun J."/>
            <person name="Xi L."/>
            <person name="Castro M.A."/>
            <person name="Vicente V.A."/>
        </authorList>
    </citation>
    <scope>NUCLEOTIDE SEQUENCE [LARGE SCALE GENOMIC DNA]</scope>
    <source>
        <strain evidence="2 3">CBS 269.64</strain>
    </source>
</reference>
<sequence length="442" mass="51318">MTMLDWDNGNPVVEYDYTHPERHHKGLLPSKPFKNHRNCYNSGHYPGKIEGFYQLYVRDSEEGKQELCSSCGWTAYDQTTSNYLSRIRIMHARFNMGLWSIGSKWLIRDQPNDRSMGAEYMTWKFLHEQPGLTIPLPKQMQRLSDPEDPIQFTLISRAPGVHLSAIWHTLTPEQKQGYRDQMVDFLKQLRQFTAPRPQRVNGDELEDNLVAICWRRHSPTCIKMGFTEDEWLENMTPDLRVGLGIVHDTTDPQVIEEKLQEIKDNFPRGGPYVLSHTDLNMTNIIVQDDKIQAIVDWEMAGYYPWWAEYYAVGLFDGHGQEEFYNDKDNPLWSRVHPDFVFDGPVFTKIRVALGLVRQAFDSTTLHAEHHPPKDAPVTGFWRPRFCKCQPFGGIIHGPAFGVFLEHKPKDLDAYRNEKYDWNNVIIGKSDSTQKGSFSPFCC</sequence>
<protein>
    <recommendedName>
        <fullName evidence="1">Aminoglycoside phosphotransferase domain-containing protein</fullName>
    </recommendedName>
</protein>
<dbReference type="Pfam" id="PF01636">
    <property type="entry name" value="APH"/>
    <property type="match status" value="1"/>
</dbReference>
<keyword evidence="3" id="KW-1185">Reference proteome</keyword>
<dbReference type="PANTHER" id="PTHR21310:SF55">
    <property type="entry name" value="AMINOGLYCOSIDE PHOSPHOTRANSFERASE DOMAIN-CONTAINING PROTEIN"/>
    <property type="match status" value="1"/>
</dbReference>
<accession>A0A178D7S4</accession>
<proteinExistence type="predicted"/>
<dbReference type="InterPro" id="IPR002575">
    <property type="entry name" value="Aminoglycoside_PTrfase"/>
</dbReference>
<dbReference type="EMBL" id="LVCJ01000014">
    <property type="protein sequence ID" value="OAL37632.1"/>
    <property type="molecule type" value="Genomic_DNA"/>
</dbReference>
<feature type="domain" description="Aminoglycoside phosphotransferase" evidence="1">
    <location>
        <begin position="114"/>
        <end position="323"/>
    </location>
</feature>
<dbReference type="PANTHER" id="PTHR21310">
    <property type="entry name" value="AMINOGLYCOSIDE PHOSPHOTRANSFERASE-RELATED-RELATED"/>
    <property type="match status" value="1"/>
</dbReference>
<name>A0A178D7S4_9EURO</name>
<organism evidence="2 3">
    <name type="scientific">Fonsecaea nubica</name>
    <dbReference type="NCBI Taxonomy" id="856822"/>
    <lineage>
        <taxon>Eukaryota</taxon>
        <taxon>Fungi</taxon>
        <taxon>Dikarya</taxon>
        <taxon>Ascomycota</taxon>
        <taxon>Pezizomycotina</taxon>
        <taxon>Eurotiomycetes</taxon>
        <taxon>Chaetothyriomycetidae</taxon>
        <taxon>Chaetothyriales</taxon>
        <taxon>Herpotrichiellaceae</taxon>
        <taxon>Fonsecaea</taxon>
    </lineage>
</organism>
<dbReference type="InterPro" id="IPR051678">
    <property type="entry name" value="AGP_Transferase"/>
</dbReference>
<dbReference type="RefSeq" id="XP_022502644.1">
    <property type="nucleotide sequence ID" value="XM_022641442.1"/>
</dbReference>
<dbReference type="OrthoDB" id="8300194at2759"/>
<dbReference type="AlphaFoldDB" id="A0A178D7S4"/>
<gene>
    <name evidence="2" type="ORF">AYO20_03139</name>
</gene>